<evidence type="ECO:0000256" key="1">
    <source>
        <dbReference type="ARBA" id="ARBA00022670"/>
    </source>
</evidence>
<dbReference type="PRINTS" id="PR00834">
    <property type="entry name" value="PROTEASES2C"/>
</dbReference>
<dbReference type="InterPro" id="IPR051201">
    <property type="entry name" value="Chloro_Bact_Ser_Proteases"/>
</dbReference>
<evidence type="ECO:0000259" key="3">
    <source>
        <dbReference type="PROSITE" id="PS50106"/>
    </source>
</evidence>
<dbReference type="InterPro" id="IPR009003">
    <property type="entry name" value="Peptidase_S1_PA"/>
</dbReference>
<feature type="domain" description="PDZ" evidence="3">
    <location>
        <begin position="116"/>
        <end position="199"/>
    </location>
</feature>
<keyword evidence="1 4" id="KW-0645">Protease</keyword>
<dbReference type="Pfam" id="PF13365">
    <property type="entry name" value="Trypsin_2"/>
    <property type="match status" value="1"/>
</dbReference>
<dbReference type="PROSITE" id="PS50106">
    <property type="entry name" value="PDZ"/>
    <property type="match status" value="1"/>
</dbReference>
<dbReference type="Gene3D" id="2.30.42.10">
    <property type="match status" value="1"/>
</dbReference>
<dbReference type="InterPro" id="IPR001940">
    <property type="entry name" value="Peptidase_S1C"/>
</dbReference>
<evidence type="ECO:0000313" key="4">
    <source>
        <dbReference type="EMBL" id="MPN19221.1"/>
    </source>
</evidence>
<reference evidence="4" key="1">
    <citation type="submission" date="2019-08" db="EMBL/GenBank/DDBJ databases">
        <authorList>
            <person name="Kucharzyk K."/>
            <person name="Murdoch R.W."/>
            <person name="Higgins S."/>
            <person name="Loffler F."/>
        </authorList>
    </citation>
    <scope>NUCLEOTIDE SEQUENCE</scope>
</reference>
<dbReference type="GO" id="GO:0004252">
    <property type="term" value="F:serine-type endopeptidase activity"/>
    <property type="evidence" value="ECO:0007669"/>
    <property type="project" value="InterPro"/>
</dbReference>
<gene>
    <name evidence="4" type="primary">htrB_6</name>
    <name evidence="4" type="ORF">SDC9_166587</name>
</gene>
<dbReference type="Gene3D" id="2.40.10.120">
    <property type="match status" value="1"/>
</dbReference>
<proteinExistence type="predicted"/>
<dbReference type="InterPro" id="IPR036034">
    <property type="entry name" value="PDZ_sf"/>
</dbReference>
<sequence>MLTVGEDVIAIGNPLGELRGTATSGIISALSREVTVENTSMSLIQTDAAISPGNSGGGLFNASGSLVGIVNAKASSSNSEGLGFAIPVSSVKTIITNLIDHGYVLGRAYLGVYTQNVTLSSDTNSGSNGFFGNFFGSGTSCVQIAQIVSGSAAEQAGLKANDLILKVNDTTIDSNTTLAGVISGFNAGDTATLTIQRDGKEQTVSVTFGEYKPAEQ</sequence>
<dbReference type="EMBL" id="VSSQ01066734">
    <property type="protein sequence ID" value="MPN19221.1"/>
    <property type="molecule type" value="Genomic_DNA"/>
</dbReference>
<keyword evidence="2 4" id="KW-0378">Hydrolase</keyword>
<evidence type="ECO:0000256" key="2">
    <source>
        <dbReference type="ARBA" id="ARBA00022801"/>
    </source>
</evidence>
<dbReference type="AlphaFoldDB" id="A0A645FXC9"/>
<accession>A0A645FXC9</accession>
<dbReference type="PANTHER" id="PTHR43343">
    <property type="entry name" value="PEPTIDASE S12"/>
    <property type="match status" value="1"/>
</dbReference>
<name>A0A645FXC9_9ZZZZ</name>
<dbReference type="SUPFAM" id="SSF50156">
    <property type="entry name" value="PDZ domain-like"/>
    <property type="match status" value="1"/>
</dbReference>
<dbReference type="GO" id="GO:0006508">
    <property type="term" value="P:proteolysis"/>
    <property type="evidence" value="ECO:0007669"/>
    <property type="project" value="UniProtKB-KW"/>
</dbReference>
<protein>
    <submittedName>
        <fullName evidence="4">Serine protease Do-like HtrB</fullName>
        <ecNumber evidence="4">3.4.21.107</ecNumber>
    </submittedName>
</protein>
<dbReference type="SMART" id="SM00228">
    <property type="entry name" value="PDZ"/>
    <property type="match status" value="1"/>
</dbReference>
<dbReference type="PANTHER" id="PTHR43343:SF3">
    <property type="entry name" value="PROTEASE DO-LIKE 8, CHLOROPLASTIC"/>
    <property type="match status" value="1"/>
</dbReference>
<organism evidence="4">
    <name type="scientific">bioreactor metagenome</name>
    <dbReference type="NCBI Taxonomy" id="1076179"/>
    <lineage>
        <taxon>unclassified sequences</taxon>
        <taxon>metagenomes</taxon>
        <taxon>ecological metagenomes</taxon>
    </lineage>
</organism>
<dbReference type="EC" id="3.4.21.107" evidence="4"/>
<dbReference type="SUPFAM" id="SSF50494">
    <property type="entry name" value="Trypsin-like serine proteases"/>
    <property type="match status" value="1"/>
</dbReference>
<comment type="caution">
    <text evidence="4">The sequence shown here is derived from an EMBL/GenBank/DDBJ whole genome shotgun (WGS) entry which is preliminary data.</text>
</comment>
<dbReference type="Pfam" id="PF13180">
    <property type="entry name" value="PDZ_2"/>
    <property type="match status" value="1"/>
</dbReference>
<dbReference type="InterPro" id="IPR001478">
    <property type="entry name" value="PDZ"/>
</dbReference>